<evidence type="ECO:0000259" key="3">
    <source>
        <dbReference type="Pfam" id="PF04765"/>
    </source>
</evidence>
<dbReference type="PANTHER" id="PTHR12956">
    <property type="entry name" value="ALKALINE CERAMIDASE-RELATED"/>
    <property type="match status" value="1"/>
</dbReference>
<gene>
    <name evidence="5" type="primary">LOC109717823</name>
</gene>
<evidence type="ECO:0000256" key="1">
    <source>
        <dbReference type="SAM" id="MobiDB-lite"/>
    </source>
</evidence>
<dbReference type="InterPro" id="IPR006852">
    <property type="entry name" value="TOD1_MUCI70"/>
</dbReference>
<reference evidence="5" key="2">
    <citation type="submission" date="2025-08" db="UniProtKB">
        <authorList>
            <consortium name="RefSeq"/>
        </authorList>
    </citation>
    <scope>IDENTIFICATION</scope>
    <source>
        <tissue evidence="5">Leaf</tissue>
    </source>
</reference>
<dbReference type="PANTHER" id="PTHR12956:SF38">
    <property type="entry name" value="HEXOSYLTRANSFERASE MUCI70-RELATED"/>
    <property type="match status" value="1"/>
</dbReference>
<feature type="region of interest" description="Disordered" evidence="1">
    <location>
        <begin position="19"/>
        <end position="51"/>
    </location>
</feature>
<sequence>MSGGSVGLRSASYGSLQQMAHNNSNGSAAELPIPSPSPPLAARSKPSKTLLSGSREKERFLQWICKIVCRRKVGMLLLLAVSAAVLCSLFSILKDEDAPTAIETNLGFSTRVRSFVNPTRNSVRNSRPSLIPVETNRVNRKLPADQLPAATHNQIQRPPILPPSANFTRHPCENFSFPPPPPDRRRIGPRPCPVCYVSVEEAIARMPPLPSESPVLKKLNYVSDDTSVPTESNRGSEFGGYISLEQRSNYFDIVESMTVHCGFVKGKKPGQGTGFDIDADALFEMEQCHGVVVATAIFGNYDIMQQPKNISEYSKKEVCFYMFVDEETEAYIKNSSLLDSSNRAGLWRLILVRNLPFADPRRNGKVPKLLLQRLFPNARYSLWIDGKLELIVDPFQILERFLWRKKATFAISRHYRRFDVFEEAEANKAAGKYENASIDYQIEFYKSEGLTHYSPAKLPITSDVPEGCVIIREHTPITDLFTCLWFNEVDRFTSRDQLSFSTVRDKIRSKVNWTVDMFMDCERRNFVVQSYHKDLLEQRKASLSNQLPLAIRHELPPKVIQSIPADDGLSRSQPAKPPPPAKVPMRRGKRRHHPRATTGKDSSSV</sequence>
<dbReference type="InterPro" id="IPR048354">
    <property type="entry name" value="TOD1_MUCI70_glycTrfase_dom"/>
</dbReference>
<feature type="compositionally biased region" description="Basic residues" evidence="1">
    <location>
        <begin position="584"/>
        <end position="595"/>
    </location>
</feature>
<evidence type="ECO:0000313" key="5">
    <source>
        <dbReference type="RefSeq" id="XP_020099338.1"/>
    </source>
</evidence>
<dbReference type="Pfam" id="PF04765">
    <property type="entry name" value="TOD1_MUCI70"/>
    <property type="match status" value="1"/>
</dbReference>
<feature type="transmembrane region" description="Helical" evidence="2">
    <location>
        <begin position="73"/>
        <end position="93"/>
    </location>
</feature>
<keyword evidence="2" id="KW-1133">Transmembrane helix</keyword>
<dbReference type="GeneID" id="109717823"/>
<feature type="domain" description="TOD1/MUCI70 glycosyltransferase-like" evidence="3">
    <location>
        <begin position="219"/>
        <end position="532"/>
    </location>
</feature>
<dbReference type="RefSeq" id="XP_020099338.1">
    <property type="nucleotide sequence ID" value="XM_020243749.1"/>
</dbReference>
<dbReference type="Gramene" id="Aco005618.1.mrna1">
    <property type="protein sequence ID" value="Aco005618.1.mrna1"/>
    <property type="gene ID" value="Aco005618.1.path1"/>
</dbReference>
<accession>A0A6P5G0V5</accession>
<keyword evidence="2" id="KW-0812">Transmembrane</keyword>
<name>A0A6P5G0V5_ANACO</name>
<dbReference type="AlphaFoldDB" id="A0A6P5G0V5"/>
<evidence type="ECO:0000313" key="4">
    <source>
        <dbReference type="Proteomes" id="UP000515123"/>
    </source>
</evidence>
<keyword evidence="4" id="KW-1185">Reference proteome</keyword>
<protein>
    <submittedName>
        <fullName evidence="5">Uncharacterized protein LOC109717823 isoform X1</fullName>
    </submittedName>
</protein>
<feature type="region of interest" description="Disordered" evidence="1">
    <location>
        <begin position="562"/>
        <end position="605"/>
    </location>
</feature>
<keyword evidence="2" id="KW-0472">Membrane</keyword>
<evidence type="ECO:0000256" key="2">
    <source>
        <dbReference type="SAM" id="Phobius"/>
    </source>
</evidence>
<organism evidence="4 5">
    <name type="scientific">Ananas comosus</name>
    <name type="common">Pineapple</name>
    <name type="synonym">Ananas ananas</name>
    <dbReference type="NCBI Taxonomy" id="4615"/>
    <lineage>
        <taxon>Eukaryota</taxon>
        <taxon>Viridiplantae</taxon>
        <taxon>Streptophyta</taxon>
        <taxon>Embryophyta</taxon>
        <taxon>Tracheophyta</taxon>
        <taxon>Spermatophyta</taxon>
        <taxon>Magnoliopsida</taxon>
        <taxon>Liliopsida</taxon>
        <taxon>Poales</taxon>
        <taxon>Bromeliaceae</taxon>
        <taxon>Bromelioideae</taxon>
        <taxon>Ananas</taxon>
    </lineage>
</organism>
<dbReference type="Proteomes" id="UP000515123">
    <property type="component" value="Linkage group 11"/>
</dbReference>
<dbReference type="OrthoDB" id="1905162at2759"/>
<proteinExistence type="predicted"/>
<reference evidence="4" key="1">
    <citation type="journal article" date="2015" name="Nat. Genet.">
        <title>The pineapple genome and the evolution of CAM photosynthesis.</title>
        <authorList>
            <person name="Ming R."/>
            <person name="VanBuren R."/>
            <person name="Wai C.M."/>
            <person name="Tang H."/>
            <person name="Schatz M.C."/>
            <person name="Bowers J.E."/>
            <person name="Lyons E."/>
            <person name="Wang M.L."/>
            <person name="Chen J."/>
            <person name="Biggers E."/>
            <person name="Zhang J."/>
            <person name="Huang L."/>
            <person name="Zhang L."/>
            <person name="Miao W."/>
            <person name="Zhang J."/>
            <person name="Ye Z."/>
            <person name="Miao C."/>
            <person name="Lin Z."/>
            <person name="Wang H."/>
            <person name="Zhou H."/>
            <person name="Yim W.C."/>
            <person name="Priest H.D."/>
            <person name="Zheng C."/>
            <person name="Woodhouse M."/>
            <person name="Edger P.P."/>
            <person name="Guyot R."/>
            <person name="Guo H.B."/>
            <person name="Guo H."/>
            <person name="Zheng G."/>
            <person name="Singh R."/>
            <person name="Sharma A."/>
            <person name="Min X."/>
            <person name="Zheng Y."/>
            <person name="Lee H."/>
            <person name="Gurtowski J."/>
            <person name="Sedlazeck F.J."/>
            <person name="Harkess A."/>
            <person name="McKain M.R."/>
            <person name="Liao Z."/>
            <person name="Fang J."/>
            <person name="Liu J."/>
            <person name="Zhang X."/>
            <person name="Zhang Q."/>
            <person name="Hu W."/>
            <person name="Qin Y."/>
            <person name="Wang K."/>
            <person name="Chen L.Y."/>
            <person name="Shirley N."/>
            <person name="Lin Y.R."/>
            <person name="Liu L.Y."/>
            <person name="Hernandez A.G."/>
            <person name="Wright C.L."/>
            <person name="Bulone V."/>
            <person name="Tuskan G.A."/>
            <person name="Heath K."/>
            <person name="Zee F."/>
            <person name="Moore P.H."/>
            <person name="Sunkar R."/>
            <person name="Leebens-Mack J.H."/>
            <person name="Mockler T."/>
            <person name="Bennetzen J.L."/>
            <person name="Freeling M."/>
            <person name="Sankoff D."/>
            <person name="Paterson A.H."/>
            <person name="Zhu X."/>
            <person name="Yang X."/>
            <person name="Smith J.A."/>
            <person name="Cushman J.C."/>
            <person name="Paull R.E."/>
            <person name="Yu Q."/>
        </authorList>
    </citation>
    <scope>NUCLEOTIDE SEQUENCE [LARGE SCALE GENOMIC DNA]</scope>
    <source>
        <strain evidence="4">cv. F153</strain>
    </source>
</reference>